<dbReference type="Pfam" id="PF25872">
    <property type="entry name" value="HTH_77"/>
    <property type="match status" value="1"/>
</dbReference>
<dbReference type="Pfam" id="PF03704">
    <property type="entry name" value="BTAD"/>
    <property type="match status" value="1"/>
</dbReference>
<sequence>MTMEFRLLGGVEAYLDGSPVDTGHTRQRTVLAALLVDVGRPVPTDRLIDRVWADRPPYRARNALSAYVSRLRGLLTGLDGVRITRGPGGYLLSTDPLTVDLHLFRHLVARARSAEHPATAAALFTQALDLWRGEPFPAVDAPWFADLRTALEAERLAAVLDRNDAALAAGRHTELLPEIETAAAAHPLDERLAGQLMLAQYRSGRQPDALATYRRIRDRLVEELGSEPGPELRRVHQRILEADPGAPPAGPAAGRARSTLERRPTRFLGRAEDVRRVDAAGREGPLVTLTGVGGVGKTRLAVEAAHRIGDRFPDGVRLCELAALSDGAAVGHAVARALGVQQQQGLGIEQTVTDYLEGRALLLVLDNCEHVLDAAARVVDRIVHHCPAVVVLATSREPLGVEGEQVLPVHPLPEADAAALFADRAKAHRPGFGLDHDVEEAVGEICRRLDGLPLAIELAAARIRAMSATELAQRLDTSRLVRTARGADPRHQSLVAAIDWSYRLLSAPERALFARLSLFAGGFDLDAAHGVCADPGTTEDDTLDLLVGLVDKSMVIPRDGPGRSRYLVLETLRAYGRERLAEVGPADRFARRHAEYFTALAERGARAVQGPDERIWVERVLPDIDNLRAAFERTVADADADLALRLVTALPELAHLRLGYESARWAERALDLADPGHPLFAAAAGAAARGAWNRGDFARARSLAGRAHGRVPGRGTGRVAYPADILADVALYEGDATTALQHYRAEVERARRDDDPIRLVWTLYYVAVCQAVLRTPEAGLAAAQEAVRVAEPTANPTARSMARYALGLVLKKSDPDRALALFEEAGELASSVRNFWWHGIALMEAAATRAVHADPHRACQDFLGVLDHWERVGDWSQQWIALRYVVRLLARVGTAADAVALHAALLAAGRPSPLDAARLADLARALGEERYAAATAAGALLSGSMVVSHARAALAQPDQRISRQPKQRRCGDAQACGTQEIPSL</sequence>
<reference evidence="6 7" key="1">
    <citation type="journal article" date="2019" name="Int. J. Syst. Evol. Microbiol.">
        <title>The Global Catalogue of Microorganisms (GCM) 10K type strain sequencing project: providing services to taxonomists for standard genome sequencing and annotation.</title>
        <authorList>
            <consortium name="The Broad Institute Genomics Platform"/>
            <consortium name="The Broad Institute Genome Sequencing Center for Infectious Disease"/>
            <person name="Wu L."/>
            <person name="Ma J."/>
        </authorList>
    </citation>
    <scope>NUCLEOTIDE SEQUENCE [LARGE SCALE GENOMIC DNA]</scope>
    <source>
        <strain evidence="6 7">JCM 11117</strain>
    </source>
</reference>
<name>A0ABN1QMI3_9PSEU</name>
<dbReference type="PANTHER" id="PTHR47691">
    <property type="entry name" value="REGULATOR-RELATED"/>
    <property type="match status" value="1"/>
</dbReference>
<dbReference type="CDD" id="cd15831">
    <property type="entry name" value="BTAD"/>
    <property type="match status" value="1"/>
</dbReference>
<dbReference type="InterPro" id="IPR036388">
    <property type="entry name" value="WH-like_DNA-bd_sf"/>
</dbReference>
<dbReference type="SMART" id="SM01043">
    <property type="entry name" value="BTAD"/>
    <property type="match status" value="1"/>
</dbReference>
<dbReference type="SUPFAM" id="SSF48452">
    <property type="entry name" value="TPR-like"/>
    <property type="match status" value="2"/>
</dbReference>
<dbReference type="InterPro" id="IPR058852">
    <property type="entry name" value="HTH_77"/>
</dbReference>
<evidence type="ECO:0000256" key="2">
    <source>
        <dbReference type="ARBA" id="ARBA00023125"/>
    </source>
</evidence>
<dbReference type="InterPro" id="IPR005158">
    <property type="entry name" value="BTAD"/>
</dbReference>
<keyword evidence="7" id="KW-1185">Reference proteome</keyword>
<dbReference type="InterPro" id="IPR016032">
    <property type="entry name" value="Sig_transdc_resp-reg_C-effctor"/>
</dbReference>
<organism evidence="6 7">
    <name type="scientific">Pseudonocardia zijingensis</name>
    <dbReference type="NCBI Taxonomy" id="153376"/>
    <lineage>
        <taxon>Bacteria</taxon>
        <taxon>Bacillati</taxon>
        <taxon>Actinomycetota</taxon>
        <taxon>Actinomycetes</taxon>
        <taxon>Pseudonocardiales</taxon>
        <taxon>Pseudonocardiaceae</taxon>
        <taxon>Pseudonocardia</taxon>
    </lineage>
</organism>
<dbReference type="Gene3D" id="1.25.40.10">
    <property type="entry name" value="Tetratricopeptide repeat domain"/>
    <property type="match status" value="2"/>
</dbReference>
<protein>
    <submittedName>
        <fullName evidence="6">BTAD domain-containing putative transcriptional regulator</fullName>
    </submittedName>
</protein>
<dbReference type="InterPro" id="IPR027417">
    <property type="entry name" value="P-loop_NTPase"/>
</dbReference>
<feature type="DNA-binding region" description="OmpR/PhoB-type" evidence="3">
    <location>
        <begin position="1"/>
        <end position="94"/>
    </location>
</feature>
<feature type="region of interest" description="Disordered" evidence="4">
    <location>
        <begin position="957"/>
        <end position="984"/>
    </location>
</feature>
<dbReference type="PANTHER" id="PTHR47691:SF3">
    <property type="entry name" value="HTH-TYPE TRANSCRIPTIONAL REGULATOR RV0890C-RELATED"/>
    <property type="match status" value="1"/>
</dbReference>
<dbReference type="Gene3D" id="1.10.10.10">
    <property type="entry name" value="Winged helix-like DNA-binding domain superfamily/Winged helix DNA-binding domain"/>
    <property type="match status" value="1"/>
</dbReference>
<evidence type="ECO:0000313" key="7">
    <source>
        <dbReference type="Proteomes" id="UP001499967"/>
    </source>
</evidence>
<evidence type="ECO:0000259" key="5">
    <source>
        <dbReference type="PROSITE" id="PS51755"/>
    </source>
</evidence>
<dbReference type="SUPFAM" id="SSF52540">
    <property type="entry name" value="P-loop containing nucleoside triphosphate hydrolases"/>
    <property type="match status" value="1"/>
</dbReference>
<evidence type="ECO:0000313" key="6">
    <source>
        <dbReference type="EMBL" id="GAA0944847.1"/>
    </source>
</evidence>
<evidence type="ECO:0000256" key="4">
    <source>
        <dbReference type="SAM" id="MobiDB-lite"/>
    </source>
</evidence>
<dbReference type="EMBL" id="BAAAHP010000117">
    <property type="protein sequence ID" value="GAA0944847.1"/>
    <property type="molecule type" value="Genomic_DNA"/>
</dbReference>
<dbReference type="InterPro" id="IPR001867">
    <property type="entry name" value="OmpR/PhoB-type_DNA-bd"/>
</dbReference>
<dbReference type="SUPFAM" id="SSF46894">
    <property type="entry name" value="C-terminal effector domain of the bipartite response regulators"/>
    <property type="match status" value="1"/>
</dbReference>
<dbReference type="RefSeq" id="WP_343943248.1">
    <property type="nucleotide sequence ID" value="NZ_BAAAHP010000117.1"/>
</dbReference>
<proteinExistence type="inferred from homology"/>
<evidence type="ECO:0000256" key="1">
    <source>
        <dbReference type="ARBA" id="ARBA00005820"/>
    </source>
</evidence>
<dbReference type="PROSITE" id="PS51755">
    <property type="entry name" value="OMPR_PHOB"/>
    <property type="match status" value="1"/>
</dbReference>
<accession>A0ABN1QMI3</accession>
<dbReference type="InterPro" id="IPR011990">
    <property type="entry name" value="TPR-like_helical_dom_sf"/>
</dbReference>
<dbReference type="SMART" id="SM00862">
    <property type="entry name" value="Trans_reg_C"/>
    <property type="match status" value="1"/>
</dbReference>
<keyword evidence="2 3" id="KW-0238">DNA-binding</keyword>
<comment type="similarity">
    <text evidence="1">Belongs to the AfsR/DnrI/RedD regulatory family.</text>
</comment>
<dbReference type="Proteomes" id="UP001499967">
    <property type="component" value="Unassembled WGS sequence"/>
</dbReference>
<gene>
    <name evidence="6" type="ORF">GCM10009559_42590</name>
</gene>
<comment type="caution">
    <text evidence="6">The sequence shown here is derived from an EMBL/GenBank/DDBJ whole genome shotgun (WGS) entry which is preliminary data.</text>
</comment>
<evidence type="ECO:0000256" key="3">
    <source>
        <dbReference type="PROSITE-ProRule" id="PRU01091"/>
    </source>
</evidence>
<dbReference type="PRINTS" id="PR00364">
    <property type="entry name" value="DISEASERSIST"/>
</dbReference>
<feature type="domain" description="OmpR/PhoB-type" evidence="5">
    <location>
        <begin position="1"/>
        <end position="94"/>
    </location>
</feature>